<accession>A0A840DW49</accession>
<evidence type="ECO:0000313" key="1">
    <source>
        <dbReference type="EMBL" id="MBB4075785.1"/>
    </source>
</evidence>
<dbReference type="Proteomes" id="UP000585970">
    <property type="component" value="Unassembled WGS sequence"/>
</dbReference>
<reference evidence="1 2" key="1">
    <citation type="submission" date="2020-08" db="EMBL/GenBank/DDBJ databases">
        <title>Genomic Encyclopedia of Type Strains, Phase IV (KMG-IV): sequencing the most valuable type-strain genomes for metagenomic binning, comparative biology and taxonomic classification.</title>
        <authorList>
            <person name="Goeker M."/>
        </authorList>
    </citation>
    <scope>NUCLEOTIDE SEQUENCE [LARGE SCALE GENOMIC DNA]</scope>
    <source>
        <strain evidence="1 2">DSM 100694</strain>
    </source>
</reference>
<protein>
    <submittedName>
        <fullName evidence="1">Uncharacterized protein</fullName>
    </submittedName>
</protein>
<evidence type="ECO:0000313" key="2">
    <source>
        <dbReference type="Proteomes" id="UP000585970"/>
    </source>
</evidence>
<dbReference type="EMBL" id="JACIFE010000001">
    <property type="protein sequence ID" value="MBB4075785.1"/>
    <property type="molecule type" value="Genomic_DNA"/>
</dbReference>
<proteinExistence type="predicted"/>
<keyword evidence="2" id="KW-1185">Reference proteome</keyword>
<dbReference type="AlphaFoldDB" id="A0A840DW49"/>
<sequence length="87" mass="10144">MIARLISAGIVLLTGTRFLSFGCFSFGANAQADKVFIIKIIKTIDFILMRLFYDNDIKSNIYYHYYNFNNKVKCIVYDSLSFINFIF</sequence>
<name>A0A840DW49_9HYPH</name>
<comment type="caution">
    <text evidence="1">The sequence shown here is derived from an EMBL/GenBank/DDBJ whole genome shotgun (WGS) entry which is preliminary data.</text>
</comment>
<organism evidence="1 2">
    <name type="scientific">Bartonella fuyuanensis</name>
    <dbReference type="NCBI Taxonomy" id="1460968"/>
    <lineage>
        <taxon>Bacteria</taxon>
        <taxon>Pseudomonadati</taxon>
        <taxon>Pseudomonadota</taxon>
        <taxon>Alphaproteobacteria</taxon>
        <taxon>Hyphomicrobiales</taxon>
        <taxon>Bartonellaceae</taxon>
        <taxon>Bartonella</taxon>
    </lineage>
</organism>
<gene>
    <name evidence="1" type="ORF">GGR08_000066</name>
</gene>